<reference evidence="1 2" key="1">
    <citation type="submission" date="2023-03" db="EMBL/GenBank/DDBJ databases">
        <title>Draft assemblies of triclosan tolerant bacteria isolated from returned activated sludge.</title>
        <authorList>
            <person name="Van Hamelsveld S."/>
        </authorList>
    </citation>
    <scope>NUCLEOTIDE SEQUENCE [LARGE SCALE GENOMIC DNA]</scope>
    <source>
        <strain evidence="1 2">GW210010_S58</strain>
    </source>
</reference>
<gene>
    <name evidence="1" type="ORF">P3W85_00395</name>
</gene>
<proteinExistence type="predicted"/>
<comment type="caution">
    <text evidence="1">The sequence shown here is derived from an EMBL/GenBank/DDBJ whole genome shotgun (WGS) entry which is preliminary data.</text>
</comment>
<evidence type="ECO:0000313" key="2">
    <source>
        <dbReference type="Proteomes" id="UP001216674"/>
    </source>
</evidence>
<sequence>MTETQWNVRVYRDGSVSELGQVTETRESLAHCAALSRFGISEEDLAVGQVLVRGAAIYPDEEFDVSLD</sequence>
<accession>A0ABT6AFQ4</accession>
<dbReference type="RefSeq" id="WP_276263302.1">
    <property type="nucleotide sequence ID" value="NZ_JARJLM010000006.1"/>
</dbReference>
<dbReference type="EMBL" id="JARJLM010000006">
    <property type="protein sequence ID" value="MDF3831427.1"/>
    <property type="molecule type" value="Genomic_DNA"/>
</dbReference>
<organism evidence="1 2">
    <name type="scientific">Cupriavidus basilensis</name>
    <dbReference type="NCBI Taxonomy" id="68895"/>
    <lineage>
        <taxon>Bacteria</taxon>
        <taxon>Pseudomonadati</taxon>
        <taxon>Pseudomonadota</taxon>
        <taxon>Betaproteobacteria</taxon>
        <taxon>Burkholderiales</taxon>
        <taxon>Burkholderiaceae</taxon>
        <taxon>Cupriavidus</taxon>
    </lineage>
</organism>
<dbReference type="Proteomes" id="UP001216674">
    <property type="component" value="Unassembled WGS sequence"/>
</dbReference>
<keyword evidence="2" id="KW-1185">Reference proteome</keyword>
<evidence type="ECO:0000313" key="1">
    <source>
        <dbReference type="EMBL" id="MDF3831427.1"/>
    </source>
</evidence>
<name>A0ABT6AFQ4_9BURK</name>
<protein>
    <submittedName>
        <fullName evidence="1">Uncharacterized protein</fullName>
    </submittedName>
</protein>